<dbReference type="Pfam" id="PF00512">
    <property type="entry name" value="HisKA"/>
    <property type="match status" value="1"/>
</dbReference>
<dbReference type="InterPro" id="IPR011006">
    <property type="entry name" value="CheY-like_superfamily"/>
</dbReference>
<dbReference type="SUPFAM" id="SSF47384">
    <property type="entry name" value="Homodimeric domain of signal transducing histidine kinase"/>
    <property type="match status" value="1"/>
</dbReference>
<dbReference type="SUPFAM" id="SSF55785">
    <property type="entry name" value="PYP-like sensor domain (PAS domain)"/>
    <property type="match status" value="1"/>
</dbReference>
<dbReference type="Gene3D" id="1.20.120.160">
    <property type="entry name" value="HPT domain"/>
    <property type="match status" value="1"/>
</dbReference>
<comment type="subcellular location">
    <subcellularLocation>
        <location evidence="2">Cell membrane</location>
        <topology evidence="2">Multi-pass membrane protein</topology>
    </subcellularLocation>
</comment>
<evidence type="ECO:0000256" key="13">
    <source>
        <dbReference type="ARBA" id="ARBA00023136"/>
    </source>
</evidence>
<evidence type="ECO:0000256" key="7">
    <source>
        <dbReference type="ARBA" id="ARBA00022692"/>
    </source>
</evidence>
<dbReference type="InterPro" id="IPR036097">
    <property type="entry name" value="HisK_dim/P_sf"/>
</dbReference>
<dbReference type="CDD" id="cd17546">
    <property type="entry name" value="REC_hyHK_CKI1_RcsC-like"/>
    <property type="match status" value="2"/>
</dbReference>
<feature type="domain" description="PAC" evidence="22">
    <location>
        <begin position="361"/>
        <end position="411"/>
    </location>
</feature>
<feature type="domain" description="Response regulatory" evidence="20">
    <location>
        <begin position="820"/>
        <end position="936"/>
    </location>
</feature>
<dbReference type="InterPro" id="IPR035965">
    <property type="entry name" value="PAS-like_dom_sf"/>
</dbReference>
<comment type="catalytic activity">
    <reaction evidence="1">
        <text>ATP + protein L-histidine = ADP + protein N-phospho-L-histidine.</text>
        <dbReference type="EC" id="2.7.13.3"/>
    </reaction>
</comment>
<feature type="transmembrane region" description="Helical" evidence="18">
    <location>
        <begin position="233"/>
        <end position="258"/>
    </location>
</feature>
<keyword evidence="7 18" id="KW-0812">Transmembrane</keyword>
<dbReference type="InterPro" id="IPR036890">
    <property type="entry name" value="HATPase_C_sf"/>
</dbReference>
<keyword evidence="13 18" id="KW-0472">Membrane</keyword>
<dbReference type="PROSITE" id="PS50924">
    <property type="entry name" value="MHYT"/>
    <property type="match status" value="1"/>
</dbReference>
<dbReference type="SMART" id="SM00387">
    <property type="entry name" value="HATPase_c"/>
    <property type="match status" value="1"/>
</dbReference>
<evidence type="ECO:0000256" key="11">
    <source>
        <dbReference type="ARBA" id="ARBA00022989"/>
    </source>
</evidence>
<dbReference type="Pfam" id="PF00072">
    <property type="entry name" value="Response_reg"/>
    <property type="match status" value="2"/>
</dbReference>
<dbReference type="GO" id="GO:0000155">
    <property type="term" value="F:phosphorelay sensor kinase activity"/>
    <property type="evidence" value="ECO:0007669"/>
    <property type="project" value="InterPro"/>
</dbReference>
<evidence type="ECO:0000256" key="16">
    <source>
        <dbReference type="ARBA" id="ARBA00070616"/>
    </source>
</evidence>
<evidence type="ECO:0000259" key="21">
    <source>
        <dbReference type="PROSITE" id="PS50112"/>
    </source>
</evidence>
<feature type="transmembrane region" description="Helical" evidence="18">
    <location>
        <begin position="123"/>
        <end position="143"/>
    </location>
</feature>
<evidence type="ECO:0000259" key="20">
    <source>
        <dbReference type="PROSITE" id="PS50110"/>
    </source>
</evidence>
<dbReference type="Gene3D" id="1.10.287.130">
    <property type="match status" value="1"/>
</dbReference>
<evidence type="ECO:0000256" key="4">
    <source>
        <dbReference type="ARBA" id="ARBA00022475"/>
    </source>
</evidence>
<feature type="modified residue" description="4-aspartylphosphate" evidence="17">
    <location>
        <position position="718"/>
    </location>
</feature>
<evidence type="ECO:0000256" key="3">
    <source>
        <dbReference type="ARBA" id="ARBA00012438"/>
    </source>
</evidence>
<dbReference type="FunFam" id="1.10.287.130:FF:000038">
    <property type="entry name" value="Sensory transduction histidine kinase"/>
    <property type="match status" value="1"/>
</dbReference>
<dbReference type="InterPro" id="IPR003661">
    <property type="entry name" value="HisK_dim/P_dom"/>
</dbReference>
<dbReference type="PROSITE" id="PS50112">
    <property type="entry name" value="PAS"/>
    <property type="match status" value="1"/>
</dbReference>
<evidence type="ECO:0000256" key="6">
    <source>
        <dbReference type="ARBA" id="ARBA00022679"/>
    </source>
</evidence>
<keyword evidence="5 17" id="KW-0597">Phosphoprotein</keyword>
<feature type="domain" description="Histidine kinase" evidence="19">
    <location>
        <begin position="429"/>
        <end position="650"/>
    </location>
</feature>
<evidence type="ECO:0000313" key="24">
    <source>
        <dbReference type="EMBL" id="SDG17201.1"/>
    </source>
</evidence>
<dbReference type="SMART" id="SM00448">
    <property type="entry name" value="REC"/>
    <property type="match status" value="2"/>
</dbReference>
<feature type="domain" description="PAS" evidence="21">
    <location>
        <begin position="284"/>
        <end position="354"/>
    </location>
</feature>
<keyword evidence="6" id="KW-0808">Transferase</keyword>
<dbReference type="SMART" id="SM00388">
    <property type="entry name" value="HisKA"/>
    <property type="match status" value="1"/>
</dbReference>
<dbReference type="GO" id="GO:0005524">
    <property type="term" value="F:ATP binding"/>
    <property type="evidence" value="ECO:0007669"/>
    <property type="project" value="UniProtKB-KW"/>
</dbReference>
<evidence type="ECO:0000256" key="18">
    <source>
        <dbReference type="PROSITE-ProRule" id="PRU00244"/>
    </source>
</evidence>
<dbReference type="EMBL" id="FNBW01000011">
    <property type="protein sequence ID" value="SDG17201.1"/>
    <property type="molecule type" value="Genomic_DNA"/>
</dbReference>
<evidence type="ECO:0000256" key="1">
    <source>
        <dbReference type="ARBA" id="ARBA00000085"/>
    </source>
</evidence>
<evidence type="ECO:0000256" key="10">
    <source>
        <dbReference type="ARBA" id="ARBA00022840"/>
    </source>
</evidence>
<gene>
    <name evidence="24" type="ORF">SAMN05660686_03603</name>
</gene>
<keyword evidence="25" id="KW-1185">Reference proteome</keyword>
<dbReference type="SMART" id="SM00091">
    <property type="entry name" value="PAS"/>
    <property type="match status" value="1"/>
</dbReference>
<evidence type="ECO:0000256" key="2">
    <source>
        <dbReference type="ARBA" id="ARBA00004651"/>
    </source>
</evidence>
<feature type="domain" description="MHYT" evidence="23">
    <location>
        <begin position="24"/>
        <end position="219"/>
    </location>
</feature>
<dbReference type="InterPro" id="IPR036641">
    <property type="entry name" value="HPT_dom_sf"/>
</dbReference>
<dbReference type="Gene3D" id="3.40.50.2300">
    <property type="match status" value="2"/>
</dbReference>
<dbReference type="Pfam" id="PF13426">
    <property type="entry name" value="PAS_9"/>
    <property type="match status" value="1"/>
</dbReference>
<dbReference type="OrthoDB" id="9801651at2"/>
<keyword evidence="11 18" id="KW-1133">Transmembrane helix</keyword>
<dbReference type="InterPro" id="IPR003594">
    <property type="entry name" value="HATPase_dom"/>
</dbReference>
<evidence type="ECO:0000259" key="22">
    <source>
        <dbReference type="PROSITE" id="PS50113"/>
    </source>
</evidence>
<dbReference type="InterPro" id="IPR004358">
    <property type="entry name" value="Sig_transdc_His_kin-like_C"/>
</dbReference>
<keyword evidence="8" id="KW-0547">Nucleotide-binding</keyword>
<dbReference type="FunFam" id="3.30.450.20:FF:000060">
    <property type="entry name" value="Sensor protein FixL"/>
    <property type="match status" value="1"/>
</dbReference>
<dbReference type="PROSITE" id="PS50110">
    <property type="entry name" value="RESPONSE_REGULATORY"/>
    <property type="match status" value="2"/>
</dbReference>
<feature type="transmembrane region" description="Helical" evidence="18">
    <location>
        <begin position="155"/>
        <end position="183"/>
    </location>
</feature>
<comment type="caution">
    <text evidence="24">The sequence shown here is derived from an EMBL/GenBank/DDBJ whole genome shotgun (WGS) entry which is preliminary data.</text>
</comment>
<dbReference type="InterPro" id="IPR005330">
    <property type="entry name" value="MHYT_dom"/>
</dbReference>
<accession>A0A8G2EXG0</accession>
<proteinExistence type="predicted"/>
<dbReference type="SUPFAM" id="SSF52172">
    <property type="entry name" value="CheY-like"/>
    <property type="match status" value="2"/>
</dbReference>
<dbReference type="NCBIfam" id="TIGR00229">
    <property type="entry name" value="sensory_box"/>
    <property type="match status" value="1"/>
</dbReference>
<sequence length="1157" mass="123612">MQLDRLLLPADSIFNPAAALPGTYSPGLVGLSVFIAILAATVALSTSERVSAAASTGGRVAWLVAGGGCMGGGIWGMHFVGMLAFSLPCGITYDPLITLGSMVPGMIASGTALWVISRGSSAGLADLIGGAGLMGAGIGAMHYSGMAAMRLPAVLTYDAVMVAVSVVVAVVLAFISLTALFLLRRSAVLRPLAIPLAAAIMGCSVAGMHYTAMQAALFFPLPGEQAVTSAFDPTVMAIVIALLIVCFGIATLAASFAGRQFDTAVHLREEMARRTALEQEARAGHTRLQTIIDNVQEAIITIEESGTIVHWSPGATAIFGYSAEEVIGRNVSLLMPDEIARDHDTHIDTYLRTGEAKIIGFGREVEGRRRDGSPVPLELTISRADVDGRTLFTGIMRDITERKRILEELISAREQADAASRAKSMFLANMSHEIRTPLNPIIGMAHLLQKTDLDRLQAEYARKIHQSGRHLLKIINDILDFSKIEAGQLTLEQTAFDLDEVLESIASVVSERASAQGLELVFDVPLDIPRHYCGDPLRLSQILINFANNAVKFTEAGEIEVSVALLEDTADTVRLRFTVRDTGIGITEEQQSRLFQSFQQADESTTRRFGGTGLGLAISRRLAELMAGQVGVDSTFGEGSRFWLDVPLKKNSKDASILLPEPTLRGCRALVVEDNPSARQALCDMLRSMTFTVDSSASGPEGLEQVRTHPGYDAIFVDWRMPGMDGIQTIRTMKGLASQGLASDRPAPAYVLVTAYGREDVLREAEIADVDDILIKPLNPSQLFDSVVRVLRHRAGIADEAATVRGDTAPTERLSMEGRRVLVVEDNDLNRDVAIDLLEAVGLSVDTVENGALALDALAEASFDAVLMDVQMPVMDGYTAAREYRRRMPDSDLPIIAMTANAMSGDRERCLEAGMNDHVAKPIDPDDLYAVLTRWLGTAPTADPTAQSADDAGAIPFVHAEVDAEAGLRRVLGRRDRYLEMLERYADGQADVADRIAGLVVSGSMAAAEREAHTARAVAGNIGAAGIAGRAEAIEKAIQASRPTHEIAPLIDALRSLIPPVLDGIRALCGPSSSAETSASAHGAAEIDALLARLQRLLEEDDAEALDLLTADGPTIRAGIGDRFYAPLAKAVQAFDFEAARRLCGQAAEAQREGAAS</sequence>
<dbReference type="PANTHER" id="PTHR45339">
    <property type="entry name" value="HYBRID SIGNAL TRANSDUCTION HISTIDINE KINASE J"/>
    <property type="match status" value="1"/>
</dbReference>
<dbReference type="Pfam" id="PF03707">
    <property type="entry name" value="MHYT"/>
    <property type="match status" value="3"/>
</dbReference>
<dbReference type="AlphaFoldDB" id="A0A8G2EXG0"/>
<feature type="transmembrane region" description="Helical" evidence="18">
    <location>
        <begin position="60"/>
        <end position="84"/>
    </location>
</feature>
<dbReference type="CDD" id="cd00082">
    <property type="entry name" value="HisKA"/>
    <property type="match status" value="1"/>
</dbReference>
<dbReference type="InterPro" id="IPR000700">
    <property type="entry name" value="PAS-assoc_C"/>
</dbReference>
<feature type="transmembrane region" description="Helical" evidence="18">
    <location>
        <begin position="29"/>
        <end position="48"/>
    </location>
</feature>
<evidence type="ECO:0000256" key="8">
    <source>
        <dbReference type="ARBA" id="ARBA00022741"/>
    </source>
</evidence>
<dbReference type="Gene3D" id="3.30.450.20">
    <property type="entry name" value="PAS domain"/>
    <property type="match status" value="1"/>
</dbReference>
<dbReference type="InterPro" id="IPR000014">
    <property type="entry name" value="PAS"/>
</dbReference>
<dbReference type="PRINTS" id="PR00344">
    <property type="entry name" value="BCTRLSENSOR"/>
</dbReference>
<dbReference type="FunFam" id="3.30.565.10:FF:000010">
    <property type="entry name" value="Sensor histidine kinase RcsC"/>
    <property type="match status" value="1"/>
</dbReference>
<comment type="function">
    <text evidence="15">Putative oxygen sensor; modulates the activity of FixJ, a transcriptional activator of nitrogen fixation fixK gene. FixL probably acts as a kinase that phosphorylates FixJ.</text>
</comment>
<dbReference type="Pfam" id="PF02518">
    <property type="entry name" value="HATPase_c"/>
    <property type="match status" value="1"/>
</dbReference>
<keyword evidence="10" id="KW-0067">ATP-binding</keyword>
<dbReference type="PROSITE" id="PS50109">
    <property type="entry name" value="HIS_KIN"/>
    <property type="match status" value="1"/>
</dbReference>
<evidence type="ECO:0000256" key="9">
    <source>
        <dbReference type="ARBA" id="ARBA00022777"/>
    </source>
</evidence>
<dbReference type="CDD" id="cd00130">
    <property type="entry name" value="PAS"/>
    <property type="match status" value="1"/>
</dbReference>
<dbReference type="SUPFAM" id="SSF55874">
    <property type="entry name" value="ATPase domain of HSP90 chaperone/DNA topoisomerase II/histidine kinase"/>
    <property type="match status" value="1"/>
</dbReference>
<reference evidence="24 25" key="1">
    <citation type="submission" date="2016-10" db="EMBL/GenBank/DDBJ databases">
        <authorList>
            <person name="Varghese N."/>
            <person name="Submissions S."/>
        </authorList>
    </citation>
    <scope>NUCLEOTIDE SEQUENCE [LARGE SCALE GENOMIC DNA]</scope>
    <source>
        <strain evidence="24 25">DSM 18839</strain>
    </source>
</reference>
<feature type="modified residue" description="4-aspartylphosphate" evidence="17">
    <location>
        <position position="869"/>
    </location>
</feature>
<dbReference type="EC" id="2.7.13.3" evidence="3"/>
<evidence type="ECO:0000259" key="23">
    <source>
        <dbReference type="PROSITE" id="PS50924"/>
    </source>
</evidence>
<dbReference type="InterPro" id="IPR005467">
    <property type="entry name" value="His_kinase_dom"/>
</dbReference>
<dbReference type="CDD" id="cd16922">
    <property type="entry name" value="HATPase_EvgS-ArcB-TorS-like"/>
    <property type="match status" value="1"/>
</dbReference>
<dbReference type="Proteomes" id="UP000198615">
    <property type="component" value="Unassembled WGS sequence"/>
</dbReference>
<feature type="domain" description="Response regulatory" evidence="20">
    <location>
        <begin position="668"/>
        <end position="791"/>
    </location>
</feature>
<evidence type="ECO:0000313" key="25">
    <source>
        <dbReference type="Proteomes" id="UP000198615"/>
    </source>
</evidence>
<evidence type="ECO:0000256" key="14">
    <source>
        <dbReference type="ARBA" id="ARBA00023306"/>
    </source>
</evidence>
<evidence type="ECO:0000256" key="5">
    <source>
        <dbReference type="ARBA" id="ARBA00022553"/>
    </source>
</evidence>
<dbReference type="Gene3D" id="3.30.565.10">
    <property type="entry name" value="Histidine kinase-like ATPase, C-terminal domain"/>
    <property type="match status" value="1"/>
</dbReference>
<name>A0A8G2EXG0_9PROT</name>
<keyword evidence="12" id="KW-0902">Two-component regulatory system</keyword>
<dbReference type="InterPro" id="IPR001789">
    <property type="entry name" value="Sig_transdc_resp-reg_receiver"/>
</dbReference>
<dbReference type="GO" id="GO:0005886">
    <property type="term" value="C:plasma membrane"/>
    <property type="evidence" value="ECO:0007669"/>
    <property type="project" value="UniProtKB-SubCell"/>
</dbReference>
<keyword evidence="14" id="KW-0131">Cell cycle</keyword>
<keyword evidence="4" id="KW-1003">Cell membrane</keyword>
<evidence type="ECO:0000256" key="12">
    <source>
        <dbReference type="ARBA" id="ARBA00023012"/>
    </source>
</evidence>
<protein>
    <recommendedName>
        <fullName evidence="16">Sensor protein FixL</fullName>
        <ecNumber evidence="3">2.7.13.3</ecNumber>
    </recommendedName>
</protein>
<dbReference type="PROSITE" id="PS50113">
    <property type="entry name" value="PAC"/>
    <property type="match status" value="1"/>
</dbReference>
<evidence type="ECO:0000256" key="17">
    <source>
        <dbReference type="PROSITE-ProRule" id="PRU00169"/>
    </source>
</evidence>
<feature type="transmembrane region" description="Helical" evidence="18">
    <location>
        <begin position="96"/>
        <end position="116"/>
    </location>
</feature>
<keyword evidence="9" id="KW-0418">Kinase</keyword>
<evidence type="ECO:0000259" key="19">
    <source>
        <dbReference type="PROSITE" id="PS50109"/>
    </source>
</evidence>
<dbReference type="SUPFAM" id="SSF47226">
    <property type="entry name" value="Histidine-containing phosphotransfer domain, HPT domain"/>
    <property type="match status" value="1"/>
</dbReference>
<evidence type="ECO:0000256" key="15">
    <source>
        <dbReference type="ARBA" id="ARBA00059827"/>
    </source>
</evidence>
<dbReference type="PANTHER" id="PTHR45339:SF1">
    <property type="entry name" value="HYBRID SIGNAL TRANSDUCTION HISTIDINE KINASE J"/>
    <property type="match status" value="1"/>
</dbReference>
<dbReference type="RefSeq" id="WP_093152474.1">
    <property type="nucleotide sequence ID" value="NZ_FNBW01000011.1"/>
</dbReference>
<organism evidence="24 25">
    <name type="scientific">Thalassobaculum litoreum DSM 18839</name>
    <dbReference type="NCBI Taxonomy" id="1123362"/>
    <lineage>
        <taxon>Bacteria</taxon>
        <taxon>Pseudomonadati</taxon>
        <taxon>Pseudomonadota</taxon>
        <taxon>Alphaproteobacteria</taxon>
        <taxon>Rhodospirillales</taxon>
        <taxon>Thalassobaculaceae</taxon>
        <taxon>Thalassobaculum</taxon>
    </lineage>
</organism>